<dbReference type="EMBL" id="MFYX01000142">
    <property type="protein sequence ID" value="OGK00682.1"/>
    <property type="molecule type" value="Genomic_DNA"/>
</dbReference>
<evidence type="ECO:0000313" key="2">
    <source>
        <dbReference type="Proteomes" id="UP000179243"/>
    </source>
</evidence>
<proteinExistence type="predicted"/>
<organism evidence="1 2">
    <name type="scientific">Candidatus Raymondbacteria bacterium RIFOXYD12_FULL_49_13</name>
    <dbReference type="NCBI Taxonomy" id="1817890"/>
    <lineage>
        <taxon>Bacteria</taxon>
        <taxon>Raymondiibacteriota</taxon>
    </lineage>
</organism>
<evidence type="ECO:0000313" key="1">
    <source>
        <dbReference type="EMBL" id="OGK00682.1"/>
    </source>
</evidence>
<comment type="caution">
    <text evidence="1">The sequence shown here is derived from an EMBL/GenBank/DDBJ whole genome shotgun (WGS) entry which is preliminary data.</text>
</comment>
<gene>
    <name evidence="1" type="ORF">A2519_20000</name>
</gene>
<accession>A0A1F7F288</accession>
<reference evidence="1 2" key="1">
    <citation type="journal article" date="2016" name="Nat. Commun.">
        <title>Thousands of microbial genomes shed light on interconnected biogeochemical processes in an aquifer system.</title>
        <authorList>
            <person name="Anantharaman K."/>
            <person name="Brown C.T."/>
            <person name="Hug L.A."/>
            <person name="Sharon I."/>
            <person name="Castelle C.J."/>
            <person name="Probst A.J."/>
            <person name="Thomas B.C."/>
            <person name="Singh A."/>
            <person name="Wilkins M.J."/>
            <person name="Karaoz U."/>
            <person name="Brodie E.L."/>
            <person name="Williams K.H."/>
            <person name="Hubbard S.S."/>
            <person name="Banfield J.F."/>
        </authorList>
    </citation>
    <scope>NUCLEOTIDE SEQUENCE [LARGE SCALE GENOMIC DNA]</scope>
</reference>
<name>A0A1F7F288_UNCRA</name>
<sequence length="129" mass="15066">MVNKVVLTITLSMCFLSCSRLLDDDKKEPDEIIISGTIFDNSNKRTLDSVQITLFCNNLFSWDGEVFYSMYDEKTDSTGIYNINYTVPEKYSGVNSYKIQFRHQSYDIIDIMIKENIKIDTNIYLELKQ</sequence>
<dbReference type="AlphaFoldDB" id="A0A1F7F288"/>
<protein>
    <submittedName>
        <fullName evidence="1">Uncharacterized protein</fullName>
    </submittedName>
</protein>
<dbReference type="Proteomes" id="UP000179243">
    <property type="component" value="Unassembled WGS sequence"/>
</dbReference>